<dbReference type="Proteomes" id="UP000324585">
    <property type="component" value="Unassembled WGS sequence"/>
</dbReference>
<sequence>MHRAIVSSAAVEGRALLCWDISQANTQSTYALKRRVYTKMTRKIRAWIEQATGREPNQVYAMKKQLYGLSEYGPFWHHAIKDAFRSKGMIYGALDATCLLYSDSGLKIMGVRDQRTGR</sequence>
<evidence type="ECO:0000313" key="2">
    <source>
        <dbReference type="Proteomes" id="UP000324585"/>
    </source>
</evidence>
<comment type="caution">
    <text evidence="1">The sequence shown here is derived from an EMBL/GenBank/DDBJ whole genome shotgun (WGS) entry which is preliminary data.</text>
</comment>
<dbReference type="AlphaFoldDB" id="A0A5J4YK45"/>
<name>A0A5J4YK45_PORPP</name>
<reference evidence="2" key="1">
    <citation type="journal article" date="2019" name="Nat. Commun.">
        <title>Expansion of phycobilisome linker gene families in mesophilic red algae.</title>
        <authorList>
            <person name="Lee J."/>
            <person name="Kim D."/>
            <person name="Bhattacharya D."/>
            <person name="Yoon H.S."/>
        </authorList>
    </citation>
    <scope>NUCLEOTIDE SEQUENCE [LARGE SCALE GENOMIC DNA]</scope>
    <source>
        <strain evidence="2">CCMP 1328</strain>
    </source>
</reference>
<dbReference type="EMBL" id="VRMN01000016">
    <property type="protein sequence ID" value="KAA8491013.1"/>
    <property type="molecule type" value="Genomic_DNA"/>
</dbReference>
<protein>
    <submittedName>
        <fullName evidence="1">Uncharacterized protein</fullName>
    </submittedName>
</protein>
<proteinExistence type="predicted"/>
<evidence type="ECO:0000313" key="1">
    <source>
        <dbReference type="EMBL" id="KAA8491013.1"/>
    </source>
</evidence>
<accession>A0A5J4YK45</accession>
<organism evidence="1 2">
    <name type="scientific">Porphyridium purpureum</name>
    <name type="common">Red alga</name>
    <name type="synonym">Porphyridium cruentum</name>
    <dbReference type="NCBI Taxonomy" id="35688"/>
    <lineage>
        <taxon>Eukaryota</taxon>
        <taxon>Rhodophyta</taxon>
        <taxon>Bangiophyceae</taxon>
        <taxon>Porphyridiales</taxon>
        <taxon>Porphyridiaceae</taxon>
        <taxon>Porphyridium</taxon>
    </lineage>
</organism>
<gene>
    <name evidence="1" type="ORF">FVE85_4430</name>
</gene>
<keyword evidence="2" id="KW-1185">Reference proteome</keyword>